<evidence type="ECO:0000256" key="2">
    <source>
        <dbReference type="ARBA" id="ARBA00022475"/>
    </source>
</evidence>
<evidence type="ECO:0000256" key="3">
    <source>
        <dbReference type="ARBA" id="ARBA00022692"/>
    </source>
</evidence>
<keyword evidence="2" id="KW-1003">Cell membrane</keyword>
<evidence type="ECO:0000256" key="5">
    <source>
        <dbReference type="ARBA" id="ARBA00023136"/>
    </source>
</evidence>
<comment type="subcellular location">
    <subcellularLocation>
        <location evidence="1">Cell membrane</location>
        <topology evidence="1">Multi-pass membrane protein</topology>
    </subcellularLocation>
</comment>
<dbReference type="AlphaFoldDB" id="A0A4Z0WJL5"/>
<dbReference type="Proteomes" id="UP000297475">
    <property type="component" value="Unassembled WGS sequence"/>
</dbReference>
<dbReference type="InterPro" id="IPR001123">
    <property type="entry name" value="LeuE-type"/>
</dbReference>
<feature type="transmembrane region" description="Helical" evidence="6">
    <location>
        <begin position="66"/>
        <end position="87"/>
    </location>
</feature>
<evidence type="ECO:0000256" key="6">
    <source>
        <dbReference type="SAM" id="Phobius"/>
    </source>
</evidence>
<sequence length="197" mass="20936">MTFLTGFGIALGLIVAIGAQNAWVLNKSMRGEHPAIIAAVCFSIDATLISIGTFSIDAIQQRVPALVPVMTLLGVLLLTFLAMQAFWRAWQGGGRLQPTAATRAASRWKTAGQAAAISLLNPHVYLDTLVLVGSVGAQQTAPLVFVLGAALGSAVWFFSLAFCGQLLGPRLQSQRAWRIFDCLIGLIMMLVAVSLLL</sequence>
<dbReference type="PANTHER" id="PTHR30086:SF20">
    <property type="entry name" value="ARGININE EXPORTER PROTEIN ARGO-RELATED"/>
    <property type="match status" value="1"/>
</dbReference>
<name>A0A4Z0WJL5_9GAMM</name>
<keyword evidence="3 6" id="KW-0812">Transmembrane</keyword>
<proteinExistence type="predicted"/>
<dbReference type="GO" id="GO:0005886">
    <property type="term" value="C:plasma membrane"/>
    <property type="evidence" value="ECO:0007669"/>
    <property type="project" value="UniProtKB-SubCell"/>
</dbReference>
<dbReference type="EMBL" id="SRMF01000001">
    <property type="protein sequence ID" value="TGG96066.1"/>
    <property type="molecule type" value="Genomic_DNA"/>
</dbReference>
<evidence type="ECO:0000313" key="8">
    <source>
        <dbReference type="Proteomes" id="UP000297475"/>
    </source>
</evidence>
<comment type="caution">
    <text evidence="7">The sequence shown here is derived from an EMBL/GenBank/DDBJ whole genome shotgun (WGS) entry which is preliminary data.</text>
</comment>
<protein>
    <submittedName>
        <fullName evidence="7">Lysine transporter LysE</fullName>
    </submittedName>
</protein>
<feature type="transmembrane region" description="Helical" evidence="6">
    <location>
        <begin position="179"/>
        <end position="196"/>
    </location>
</feature>
<feature type="transmembrane region" description="Helical" evidence="6">
    <location>
        <begin position="34"/>
        <end position="54"/>
    </location>
</feature>
<dbReference type="PANTHER" id="PTHR30086">
    <property type="entry name" value="ARGININE EXPORTER PROTEIN ARGO"/>
    <property type="match status" value="1"/>
</dbReference>
<organism evidence="7 8">
    <name type="scientific">Natronospirillum operosum</name>
    <dbReference type="NCBI Taxonomy" id="2759953"/>
    <lineage>
        <taxon>Bacteria</taxon>
        <taxon>Pseudomonadati</taxon>
        <taxon>Pseudomonadota</taxon>
        <taxon>Gammaproteobacteria</taxon>
        <taxon>Oceanospirillales</taxon>
        <taxon>Natronospirillaceae</taxon>
        <taxon>Natronospirillum</taxon>
    </lineage>
</organism>
<dbReference type="GO" id="GO:0015171">
    <property type="term" value="F:amino acid transmembrane transporter activity"/>
    <property type="evidence" value="ECO:0007669"/>
    <property type="project" value="TreeGrafter"/>
</dbReference>
<evidence type="ECO:0000256" key="4">
    <source>
        <dbReference type="ARBA" id="ARBA00022989"/>
    </source>
</evidence>
<evidence type="ECO:0000256" key="1">
    <source>
        <dbReference type="ARBA" id="ARBA00004651"/>
    </source>
</evidence>
<dbReference type="Pfam" id="PF01810">
    <property type="entry name" value="LysE"/>
    <property type="match status" value="1"/>
</dbReference>
<evidence type="ECO:0000313" key="7">
    <source>
        <dbReference type="EMBL" id="TGG96066.1"/>
    </source>
</evidence>
<accession>A0A4Z0WJL5</accession>
<reference evidence="7 8" key="1">
    <citation type="submission" date="2019-04" db="EMBL/GenBank/DDBJ databases">
        <title>Natronospirillum operosus gen. nov., sp. nov., a haloalkaliphilic satellite isolated from decaying biomass of laboratory culture of cyanobacterium Geitlerinema sp. and proposal of Natronospirillaceae fam. nov. and Saccharospirillaceae fam. nov.</title>
        <authorList>
            <person name="Kevbrin V."/>
            <person name="Boltyanskaya Y."/>
            <person name="Koziaeva V."/>
            <person name="Grouzdev D.S."/>
            <person name="Park M."/>
            <person name="Cho J."/>
        </authorList>
    </citation>
    <scope>NUCLEOTIDE SEQUENCE [LARGE SCALE GENOMIC DNA]</scope>
    <source>
        <strain evidence="7 8">G-116</strain>
    </source>
</reference>
<keyword evidence="4 6" id="KW-1133">Transmembrane helix</keyword>
<feature type="transmembrane region" description="Helical" evidence="6">
    <location>
        <begin position="143"/>
        <end position="167"/>
    </location>
</feature>
<dbReference type="OrthoDB" id="5638726at2"/>
<gene>
    <name evidence="7" type="ORF">E4656_03490</name>
</gene>
<keyword evidence="5 6" id="KW-0472">Membrane</keyword>
<keyword evidence="8" id="KW-1185">Reference proteome</keyword>